<comment type="caution">
    <text evidence="1">The sequence shown here is derived from an EMBL/GenBank/DDBJ whole genome shotgun (WGS) entry which is preliminary data.</text>
</comment>
<gene>
    <name evidence="1" type="ORF">IQ276_13615</name>
</gene>
<protein>
    <submittedName>
        <fullName evidence="1">Uncharacterized protein</fullName>
    </submittedName>
</protein>
<evidence type="ECO:0000313" key="2">
    <source>
        <dbReference type="Proteomes" id="UP000622533"/>
    </source>
</evidence>
<keyword evidence="2" id="KW-1185">Reference proteome</keyword>
<evidence type="ECO:0000313" key="1">
    <source>
        <dbReference type="EMBL" id="MBE9023427.1"/>
    </source>
</evidence>
<accession>A0A8J6ZMK7</accession>
<reference evidence="1" key="1">
    <citation type="submission" date="2020-10" db="EMBL/GenBank/DDBJ databases">
        <authorList>
            <person name="Castelo-Branco R."/>
            <person name="Eusebio N."/>
            <person name="Adriana R."/>
            <person name="Vieira A."/>
            <person name="Brugerolle De Fraissinette N."/>
            <person name="Rezende De Castro R."/>
            <person name="Schneider M.P."/>
            <person name="Vasconcelos V."/>
            <person name="Leao P.N."/>
        </authorList>
    </citation>
    <scope>NUCLEOTIDE SEQUENCE</scope>
    <source>
        <strain evidence="1">LEGE 12446</strain>
    </source>
</reference>
<proteinExistence type="predicted"/>
<dbReference type="Proteomes" id="UP000622533">
    <property type="component" value="Unassembled WGS sequence"/>
</dbReference>
<sequence>MEGIIRKLSELNLPSGTMVILAIASENSSATVATTLTDRGVPLGIVGAITPNSLFQVAGNTVVGYGIEGVLKCIYTKTLPKENRKFLPNK</sequence>
<dbReference type="AlphaFoldDB" id="A0A8J6ZMK7"/>
<organism evidence="1 2">
    <name type="scientific">Desmonostoc muscorum LEGE 12446</name>
    <dbReference type="NCBI Taxonomy" id="1828758"/>
    <lineage>
        <taxon>Bacteria</taxon>
        <taxon>Bacillati</taxon>
        <taxon>Cyanobacteriota</taxon>
        <taxon>Cyanophyceae</taxon>
        <taxon>Nostocales</taxon>
        <taxon>Nostocaceae</taxon>
        <taxon>Desmonostoc</taxon>
    </lineage>
</organism>
<dbReference type="EMBL" id="JADEXS010000158">
    <property type="protein sequence ID" value="MBE9023427.1"/>
    <property type="molecule type" value="Genomic_DNA"/>
</dbReference>
<name>A0A8J6ZMK7_DESMC</name>
<dbReference type="RefSeq" id="WP_193917043.1">
    <property type="nucleotide sequence ID" value="NZ_JADEXS020000001.1"/>
</dbReference>